<organism evidence="1 2">
    <name type="scientific">Purpureocillium lilacinum</name>
    <name type="common">Paecilomyces lilacinus</name>
    <dbReference type="NCBI Taxonomy" id="33203"/>
    <lineage>
        <taxon>Eukaryota</taxon>
        <taxon>Fungi</taxon>
        <taxon>Dikarya</taxon>
        <taxon>Ascomycota</taxon>
        <taxon>Pezizomycotina</taxon>
        <taxon>Sordariomycetes</taxon>
        <taxon>Hypocreomycetidae</taxon>
        <taxon>Hypocreales</taxon>
        <taxon>Ophiocordycipitaceae</taxon>
        <taxon>Purpureocillium</taxon>
    </lineage>
</organism>
<name>A0A179GDW2_PURLI</name>
<sequence length="84" mass="9480">MQVPCGVAAGPRLPAPWRLHRRGSGLFRSLQVGTGSANATVAIYTWWFCRHTLQGATRQDVIFPCPTSWLTRWPVLAFNMHMKN</sequence>
<reference evidence="1 2" key="1">
    <citation type="submission" date="2016-01" db="EMBL/GenBank/DDBJ databases">
        <title>Biosynthesis of antibiotic leucinostatins and their inhibition on Phytophthora in bio-control Purpureocillium lilacinum.</title>
        <authorList>
            <person name="Wang G."/>
            <person name="Liu Z."/>
            <person name="Lin R."/>
            <person name="Li E."/>
            <person name="Mao Z."/>
            <person name="Ling J."/>
            <person name="Yin W."/>
            <person name="Xie B."/>
        </authorList>
    </citation>
    <scope>NUCLEOTIDE SEQUENCE [LARGE SCALE GENOMIC DNA]</scope>
    <source>
        <strain evidence="1">PLBJ-1</strain>
    </source>
</reference>
<accession>A0A179GDW2</accession>
<gene>
    <name evidence="1" type="ORF">VFPBJ_09633</name>
</gene>
<evidence type="ECO:0000313" key="1">
    <source>
        <dbReference type="EMBL" id="OAQ75660.1"/>
    </source>
</evidence>
<dbReference type="AlphaFoldDB" id="A0A179GDW2"/>
<dbReference type="Proteomes" id="UP000078240">
    <property type="component" value="Unassembled WGS sequence"/>
</dbReference>
<evidence type="ECO:0000313" key="2">
    <source>
        <dbReference type="Proteomes" id="UP000078240"/>
    </source>
</evidence>
<dbReference type="EMBL" id="LSBH01000008">
    <property type="protein sequence ID" value="OAQ75660.1"/>
    <property type="molecule type" value="Genomic_DNA"/>
</dbReference>
<protein>
    <submittedName>
        <fullName evidence="1">Uncharacterized protein</fullName>
    </submittedName>
</protein>
<proteinExistence type="predicted"/>
<comment type="caution">
    <text evidence="1">The sequence shown here is derived from an EMBL/GenBank/DDBJ whole genome shotgun (WGS) entry which is preliminary data.</text>
</comment>